<dbReference type="EMBL" id="CP101508">
    <property type="protein sequence ID" value="UTV26824.1"/>
    <property type="molecule type" value="Genomic_DNA"/>
</dbReference>
<dbReference type="InterPro" id="IPR042203">
    <property type="entry name" value="Leu/Phe-tRNA_Trfase_C"/>
</dbReference>
<dbReference type="Proteomes" id="UP001057998">
    <property type="component" value="Chromosome 1"/>
</dbReference>
<keyword evidence="2 4" id="KW-0808">Transferase</keyword>
<dbReference type="InterPro" id="IPR042221">
    <property type="entry name" value="Leu/Phe-tRNA_Trfase_N"/>
</dbReference>
<evidence type="ECO:0000313" key="5">
    <source>
        <dbReference type="EMBL" id="UTV26824.1"/>
    </source>
</evidence>
<comment type="catalytic activity">
    <reaction evidence="4">
        <text>L-phenylalanyl-tRNA(Phe) + an N-terminal L-alpha-aminoacyl-[protein] = an N-terminal L-phenylalanyl-L-alpha-aminoacyl-[protein] + tRNA(Phe)</text>
        <dbReference type="Rhea" id="RHEA:43632"/>
        <dbReference type="Rhea" id="RHEA-COMP:9668"/>
        <dbReference type="Rhea" id="RHEA-COMP:9699"/>
        <dbReference type="Rhea" id="RHEA-COMP:10636"/>
        <dbReference type="Rhea" id="RHEA-COMP:10637"/>
        <dbReference type="ChEBI" id="CHEBI:78442"/>
        <dbReference type="ChEBI" id="CHEBI:78531"/>
        <dbReference type="ChEBI" id="CHEBI:78597"/>
        <dbReference type="ChEBI" id="CHEBI:83561"/>
        <dbReference type="EC" id="2.3.2.6"/>
    </reaction>
</comment>
<dbReference type="EC" id="2.3.2.6" evidence="4"/>
<name>A0ABY5GC80_9GAMM</name>
<dbReference type="InterPro" id="IPR016181">
    <property type="entry name" value="Acyl_CoA_acyltransferase"/>
</dbReference>
<dbReference type="GO" id="GO:0008914">
    <property type="term" value="F:leucyl-tRNA--protein transferase activity"/>
    <property type="evidence" value="ECO:0007669"/>
    <property type="project" value="UniProtKB-EC"/>
</dbReference>
<comment type="subcellular location">
    <subcellularLocation>
        <location evidence="4">Cytoplasm</location>
    </subcellularLocation>
</comment>
<keyword evidence="3 4" id="KW-0012">Acyltransferase</keyword>
<dbReference type="InterPro" id="IPR004616">
    <property type="entry name" value="Leu/Phe-tRNA_Trfase"/>
</dbReference>
<evidence type="ECO:0000256" key="2">
    <source>
        <dbReference type="ARBA" id="ARBA00022679"/>
    </source>
</evidence>
<gene>
    <name evidence="4 5" type="primary">aat</name>
    <name evidence="5" type="ORF">NNL38_10720</name>
</gene>
<proteinExistence type="inferred from homology"/>
<comment type="catalytic activity">
    <reaction evidence="4">
        <text>N-terminal L-arginyl-[protein] + L-leucyl-tRNA(Leu) = N-terminal L-leucyl-L-arginyl-[protein] + tRNA(Leu) + H(+)</text>
        <dbReference type="Rhea" id="RHEA:50416"/>
        <dbReference type="Rhea" id="RHEA-COMP:9613"/>
        <dbReference type="Rhea" id="RHEA-COMP:9622"/>
        <dbReference type="Rhea" id="RHEA-COMP:12672"/>
        <dbReference type="Rhea" id="RHEA-COMP:12673"/>
        <dbReference type="ChEBI" id="CHEBI:15378"/>
        <dbReference type="ChEBI" id="CHEBI:64719"/>
        <dbReference type="ChEBI" id="CHEBI:78442"/>
        <dbReference type="ChEBI" id="CHEBI:78494"/>
        <dbReference type="ChEBI" id="CHEBI:133044"/>
        <dbReference type="EC" id="2.3.2.6"/>
    </reaction>
</comment>
<evidence type="ECO:0000256" key="1">
    <source>
        <dbReference type="ARBA" id="ARBA00022490"/>
    </source>
</evidence>
<keyword evidence="1 4" id="KW-0963">Cytoplasm</keyword>
<evidence type="ECO:0000256" key="3">
    <source>
        <dbReference type="ARBA" id="ARBA00023315"/>
    </source>
</evidence>
<comment type="similarity">
    <text evidence="4">Belongs to the L/F-transferase family.</text>
</comment>
<dbReference type="Pfam" id="PF03588">
    <property type="entry name" value="Leu_Phe_trans"/>
    <property type="match status" value="1"/>
</dbReference>
<dbReference type="NCBIfam" id="TIGR00667">
    <property type="entry name" value="aat"/>
    <property type="match status" value="1"/>
</dbReference>
<dbReference type="RefSeq" id="WP_255388033.1">
    <property type="nucleotide sequence ID" value="NZ_CP101508.1"/>
</dbReference>
<reference evidence="5" key="1">
    <citation type="submission" date="2022-07" db="EMBL/GenBank/DDBJ databases">
        <title>Genome sequencing of Photobacterium atrarenae GJH2-4.</title>
        <authorList>
            <person name="Park S.-J."/>
        </authorList>
    </citation>
    <scope>NUCLEOTIDE SEQUENCE</scope>
    <source>
        <strain evidence="5">GJH2-4</strain>
    </source>
</reference>
<accession>A0ABY5GC80</accession>
<evidence type="ECO:0000256" key="4">
    <source>
        <dbReference type="HAMAP-Rule" id="MF_00688"/>
    </source>
</evidence>
<comment type="catalytic activity">
    <reaction evidence="4">
        <text>N-terminal L-lysyl-[protein] + L-leucyl-tRNA(Leu) = N-terminal L-leucyl-L-lysyl-[protein] + tRNA(Leu) + H(+)</text>
        <dbReference type="Rhea" id="RHEA:12340"/>
        <dbReference type="Rhea" id="RHEA-COMP:9613"/>
        <dbReference type="Rhea" id="RHEA-COMP:9622"/>
        <dbReference type="Rhea" id="RHEA-COMP:12670"/>
        <dbReference type="Rhea" id="RHEA-COMP:12671"/>
        <dbReference type="ChEBI" id="CHEBI:15378"/>
        <dbReference type="ChEBI" id="CHEBI:65249"/>
        <dbReference type="ChEBI" id="CHEBI:78442"/>
        <dbReference type="ChEBI" id="CHEBI:78494"/>
        <dbReference type="ChEBI" id="CHEBI:133043"/>
        <dbReference type="EC" id="2.3.2.6"/>
    </reaction>
</comment>
<dbReference type="Gene3D" id="3.30.70.3550">
    <property type="entry name" value="Leucyl/phenylalanyl-tRNA-protein transferase, N-terminal domain"/>
    <property type="match status" value="1"/>
</dbReference>
<protein>
    <recommendedName>
        <fullName evidence="4">Leucyl/phenylalanyl-tRNA--protein transferase</fullName>
        <ecNumber evidence="4">2.3.2.6</ecNumber>
    </recommendedName>
    <alternativeName>
        <fullName evidence="4">L/F-transferase</fullName>
    </alternativeName>
    <alternativeName>
        <fullName evidence="4">Leucyltransferase</fullName>
    </alternativeName>
    <alternativeName>
        <fullName evidence="4">Phenyalanyltransferase</fullName>
    </alternativeName>
</protein>
<dbReference type="PANTHER" id="PTHR30098">
    <property type="entry name" value="LEUCYL/PHENYLALANYL-TRNA--PROTEIN TRANSFERASE"/>
    <property type="match status" value="1"/>
</dbReference>
<keyword evidence="6" id="KW-1185">Reference proteome</keyword>
<sequence length="241" mass="27187">MAIYLPELDPATTQFPVIETALDEPNGLLAFGGDLRPERLVAAYRQGIFPWYSEGEPILWWSPAPRAVFLPAQFKPSKSLRKFLRKSGYRVTLNHACPEVIRLCGDSRGPEQTWITRDMMQAYQQLHHLGFCHSVEVWHQEQLVGGLYGVQVGSVFCGESMFSLADNASKIALWLFCEHFTAHGGSLIDCQIMNDHLASLGAVELKRSPFMQHLHSQRDAILKKGCYQPQVLHQATHDQLS</sequence>
<comment type="function">
    <text evidence="4">Functions in the N-end rule pathway of protein degradation where it conjugates Leu, Phe and, less efficiently, Met from aminoacyl-tRNAs to the N-termini of proteins containing an N-terminal arginine or lysine.</text>
</comment>
<dbReference type="PANTHER" id="PTHR30098:SF2">
    <property type="entry name" value="LEUCYL_PHENYLALANYL-TRNA--PROTEIN TRANSFERASE"/>
    <property type="match status" value="1"/>
</dbReference>
<dbReference type="Gene3D" id="3.40.630.70">
    <property type="entry name" value="Leucyl/phenylalanyl-tRNA-protein transferase, C-terminal domain"/>
    <property type="match status" value="1"/>
</dbReference>
<dbReference type="SUPFAM" id="SSF55729">
    <property type="entry name" value="Acyl-CoA N-acyltransferases (Nat)"/>
    <property type="match status" value="1"/>
</dbReference>
<evidence type="ECO:0000313" key="6">
    <source>
        <dbReference type="Proteomes" id="UP001057998"/>
    </source>
</evidence>
<dbReference type="HAMAP" id="MF_00688">
    <property type="entry name" value="Leu_Phe_trans"/>
    <property type="match status" value="1"/>
</dbReference>
<organism evidence="5 6">
    <name type="scientific">Photobacterium atrarenae</name>
    <dbReference type="NCBI Taxonomy" id="865757"/>
    <lineage>
        <taxon>Bacteria</taxon>
        <taxon>Pseudomonadati</taxon>
        <taxon>Pseudomonadota</taxon>
        <taxon>Gammaproteobacteria</taxon>
        <taxon>Vibrionales</taxon>
        <taxon>Vibrionaceae</taxon>
        <taxon>Photobacterium</taxon>
    </lineage>
</organism>